<protein>
    <recommendedName>
        <fullName evidence="4">GH84 domain-containing protein</fullName>
    </recommendedName>
</protein>
<dbReference type="InterPro" id="IPR011496">
    <property type="entry name" value="O-GlcNAcase_cat"/>
</dbReference>
<sequence length="219" mass="24986">MVQKDGQSGPSEPDKPTGTSPTPLTGELSAPPGEEEPDTPRARRFLCGVVEGFYGRPWTMEQRKELFRRLQKWGLNTYLYAPKDDYKHRMFWREMYSVEEADQLMTLISAAQEFGIEFIYAISPGLDITFSNQKEVSTLKRKLDQVTQFGCKSFALLFDDIDHNMCPADKEVFSSFAHAQVSITNEIFQYLSEPETFLYFVLQNIVALSASQTLPSPRT</sequence>
<dbReference type="PROSITE" id="PS52009">
    <property type="entry name" value="GH84"/>
    <property type="match status" value="1"/>
</dbReference>
<comment type="caution">
    <text evidence="5">The sequence shown here is derived from an EMBL/GenBank/DDBJ whole genome shotgun (WGS) entry which is preliminary data.</text>
</comment>
<dbReference type="Pfam" id="PF07555">
    <property type="entry name" value="NAGidase"/>
    <property type="match status" value="1"/>
</dbReference>
<feature type="domain" description="GH84" evidence="4">
    <location>
        <begin position="45"/>
        <end position="219"/>
    </location>
</feature>
<feature type="compositionally biased region" description="Polar residues" evidence="3">
    <location>
        <begin position="1"/>
        <end position="10"/>
    </location>
</feature>
<feature type="region of interest" description="Disordered" evidence="3">
    <location>
        <begin position="1"/>
        <end position="42"/>
    </location>
</feature>
<keyword evidence="6" id="KW-1185">Reference proteome</keyword>
<keyword evidence="2" id="KW-0326">Glycosidase</keyword>
<organism evidence="5 6">
    <name type="scientific">Staurois parvus</name>
    <dbReference type="NCBI Taxonomy" id="386267"/>
    <lineage>
        <taxon>Eukaryota</taxon>
        <taxon>Metazoa</taxon>
        <taxon>Chordata</taxon>
        <taxon>Craniata</taxon>
        <taxon>Vertebrata</taxon>
        <taxon>Euteleostomi</taxon>
        <taxon>Amphibia</taxon>
        <taxon>Batrachia</taxon>
        <taxon>Anura</taxon>
        <taxon>Neobatrachia</taxon>
        <taxon>Ranoidea</taxon>
        <taxon>Ranidae</taxon>
        <taxon>Staurois</taxon>
    </lineage>
</organism>
<dbReference type="InterPro" id="IPR051822">
    <property type="entry name" value="Glycosyl_Hydrolase_84"/>
</dbReference>
<gene>
    <name evidence="5" type="ORF">SPARVUS_LOCUS10822087</name>
</gene>
<proteinExistence type="predicted"/>
<dbReference type="InterPro" id="IPR017853">
    <property type="entry name" value="GH"/>
</dbReference>
<accession>A0ABN9EYJ0</accession>
<evidence type="ECO:0000256" key="3">
    <source>
        <dbReference type="SAM" id="MobiDB-lite"/>
    </source>
</evidence>
<dbReference type="SUPFAM" id="SSF51445">
    <property type="entry name" value="(Trans)glycosidases"/>
    <property type="match status" value="1"/>
</dbReference>
<reference evidence="5" key="1">
    <citation type="submission" date="2023-05" db="EMBL/GenBank/DDBJ databases">
        <authorList>
            <person name="Stuckert A."/>
        </authorList>
    </citation>
    <scope>NUCLEOTIDE SEQUENCE</scope>
</reference>
<keyword evidence="1" id="KW-0378">Hydrolase</keyword>
<dbReference type="Proteomes" id="UP001162483">
    <property type="component" value="Unassembled WGS sequence"/>
</dbReference>
<evidence type="ECO:0000256" key="1">
    <source>
        <dbReference type="ARBA" id="ARBA00022801"/>
    </source>
</evidence>
<dbReference type="PANTHER" id="PTHR13170">
    <property type="entry name" value="O-GLCNACASE"/>
    <property type="match status" value="1"/>
</dbReference>
<evidence type="ECO:0000313" key="6">
    <source>
        <dbReference type="Proteomes" id="UP001162483"/>
    </source>
</evidence>
<evidence type="ECO:0000256" key="2">
    <source>
        <dbReference type="ARBA" id="ARBA00023295"/>
    </source>
</evidence>
<name>A0ABN9EYJ0_9NEOB</name>
<evidence type="ECO:0000259" key="4">
    <source>
        <dbReference type="PROSITE" id="PS52009"/>
    </source>
</evidence>
<dbReference type="EMBL" id="CATNWA010016008">
    <property type="protein sequence ID" value="CAI9588936.1"/>
    <property type="molecule type" value="Genomic_DNA"/>
</dbReference>
<dbReference type="Gene3D" id="3.20.20.80">
    <property type="entry name" value="Glycosidases"/>
    <property type="match status" value="1"/>
</dbReference>
<evidence type="ECO:0000313" key="5">
    <source>
        <dbReference type="EMBL" id="CAI9588936.1"/>
    </source>
</evidence>
<dbReference type="PANTHER" id="PTHR13170:SF16">
    <property type="entry name" value="PROTEIN O-GLCNACASE"/>
    <property type="match status" value="1"/>
</dbReference>